<dbReference type="RefSeq" id="WP_184295033.1">
    <property type="nucleotide sequence ID" value="NZ_JACHLP010000001.1"/>
</dbReference>
<dbReference type="AlphaFoldDB" id="A0A840L4M3"/>
<evidence type="ECO:0000256" key="2">
    <source>
        <dbReference type="ARBA" id="ARBA00022475"/>
    </source>
</evidence>
<feature type="transmembrane region" description="Helical" evidence="6">
    <location>
        <begin position="115"/>
        <end position="133"/>
    </location>
</feature>
<reference evidence="7 8" key="1">
    <citation type="submission" date="2020-08" db="EMBL/GenBank/DDBJ databases">
        <title>Functional genomics of gut bacteria from endangered species of beetles.</title>
        <authorList>
            <person name="Carlos-Shanley C."/>
        </authorList>
    </citation>
    <scope>NUCLEOTIDE SEQUENCE [LARGE SCALE GENOMIC DNA]</scope>
    <source>
        <strain evidence="7 8">S00239</strain>
    </source>
</reference>
<keyword evidence="5 6" id="KW-0472">Membrane</keyword>
<evidence type="ECO:0000256" key="1">
    <source>
        <dbReference type="ARBA" id="ARBA00004651"/>
    </source>
</evidence>
<dbReference type="PANTHER" id="PTHR33545">
    <property type="entry name" value="UPF0750 MEMBRANE PROTEIN YITT-RELATED"/>
    <property type="match status" value="1"/>
</dbReference>
<evidence type="ECO:0000313" key="7">
    <source>
        <dbReference type="EMBL" id="MBB4841642.1"/>
    </source>
</evidence>
<evidence type="ECO:0000256" key="3">
    <source>
        <dbReference type="ARBA" id="ARBA00022692"/>
    </source>
</evidence>
<comment type="caution">
    <text evidence="7">The sequence shown here is derived from an EMBL/GenBank/DDBJ whole genome shotgun (WGS) entry which is preliminary data.</text>
</comment>
<dbReference type="PANTHER" id="PTHR33545:SF5">
    <property type="entry name" value="UPF0750 MEMBRANE PROTEIN YITT"/>
    <property type="match status" value="1"/>
</dbReference>
<dbReference type="InterPro" id="IPR051461">
    <property type="entry name" value="UPF0750_membrane"/>
</dbReference>
<keyword evidence="2" id="KW-1003">Cell membrane</keyword>
<comment type="subcellular location">
    <subcellularLocation>
        <location evidence="1">Cell membrane</location>
        <topology evidence="1">Multi-pass membrane protein</topology>
    </subcellularLocation>
</comment>
<feature type="transmembrane region" description="Helical" evidence="6">
    <location>
        <begin position="181"/>
        <end position="198"/>
    </location>
</feature>
<gene>
    <name evidence="7" type="ORF">HNP55_000137</name>
</gene>
<keyword evidence="4 6" id="KW-1133">Transmembrane helix</keyword>
<sequence>MVKSLGAVSRSFRHSNFEDVQALITGTLFVALGVALFKQAGMLTGGTVGIAFLIHYASGLPFGALFFGINLPFYWLAYRRMGLPFMLKTMLAVGLMSVLSELLPRWIQFSALNSWFAAIAGGLLIGAGMLILFRHRASLGGLNVLVLYLQEKKGWRAGYVQAALDGLILLASLAFVAPDRVALSLLGMAAINAALVVNHRPGRYTAVS</sequence>
<feature type="transmembrane region" description="Helical" evidence="6">
    <location>
        <begin position="49"/>
        <end position="73"/>
    </location>
</feature>
<proteinExistence type="predicted"/>
<evidence type="ECO:0000256" key="5">
    <source>
        <dbReference type="ARBA" id="ARBA00023136"/>
    </source>
</evidence>
<dbReference type="InterPro" id="IPR003740">
    <property type="entry name" value="YitT"/>
</dbReference>
<organism evidence="7 8">
    <name type="scientific">Roseateles oligotrophus</name>
    <dbReference type="NCBI Taxonomy" id="1769250"/>
    <lineage>
        <taxon>Bacteria</taxon>
        <taxon>Pseudomonadati</taxon>
        <taxon>Pseudomonadota</taxon>
        <taxon>Betaproteobacteria</taxon>
        <taxon>Burkholderiales</taxon>
        <taxon>Sphaerotilaceae</taxon>
        <taxon>Roseateles</taxon>
    </lineage>
</organism>
<feature type="transmembrane region" description="Helical" evidence="6">
    <location>
        <begin position="154"/>
        <end position="175"/>
    </location>
</feature>
<evidence type="ECO:0000313" key="8">
    <source>
        <dbReference type="Proteomes" id="UP000562027"/>
    </source>
</evidence>
<keyword evidence="3 6" id="KW-0812">Transmembrane</keyword>
<evidence type="ECO:0000256" key="4">
    <source>
        <dbReference type="ARBA" id="ARBA00022989"/>
    </source>
</evidence>
<feature type="transmembrane region" description="Helical" evidence="6">
    <location>
        <begin position="20"/>
        <end position="37"/>
    </location>
</feature>
<evidence type="ECO:0000256" key="6">
    <source>
        <dbReference type="SAM" id="Phobius"/>
    </source>
</evidence>
<name>A0A840L4M3_9BURK</name>
<accession>A0A840L4M3</accession>
<feature type="transmembrane region" description="Helical" evidence="6">
    <location>
        <begin position="85"/>
        <end position="103"/>
    </location>
</feature>
<dbReference type="Pfam" id="PF02588">
    <property type="entry name" value="YitT_membrane"/>
    <property type="match status" value="1"/>
</dbReference>
<keyword evidence="8" id="KW-1185">Reference proteome</keyword>
<dbReference type="EMBL" id="JACHLP010000001">
    <property type="protein sequence ID" value="MBB4841642.1"/>
    <property type="molecule type" value="Genomic_DNA"/>
</dbReference>
<dbReference type="Proteomes" id="UP000562027">
    <property type="component" value="Unassembled WGS sequence"/>
</dbReference>
<protein>
    <submittedName>
        <fullName evidence="7">Uncharacterized membrane-anchored protein YitT (DUF2179 family)</fullName>
    </submittedName>
</protein>
<dbReference type="GO" id="GO:0005886">
    <property type="term" value="C:plasma membrane"/>
    <property type="evidence" value="ECO:0007669"/>
    <property type="project" value="UniProtKB-SubCell"/>
</dbReference>